<dbReference type="AlphaFoldDB" id="C4WMH4"/>
<feature type="domain" description="Putative Flp pilus-assembly TadG-like N-terminal" evidence="2">
    <location>
        <begin position="43"/>
        <end position="88"/>
    </location>
</feature>
<sequence length="637" mass="69937">MRTQPSAGAKMKNWITKAGRLQARVFRCLPQLTILRFGKDERGNFAMIAALVLVPLLLAGMVAVDTANLMRVRNNVQASLDAAALAVGKRFSTGESHTVVQDYGARIFYANVTALSADAINFQIAFPQDKTTDQQVQATAAFTYKSLFGVVASRLTGDNWDKHQYTLTASVRLKNTIEVALVLDNSKSMDETRSGSSKKRIDLLKDAASQLVETMASQSALITYVEKPVQFSLVPFAGSVNVGPQYLNAAWMDPEGKSSVNLENFTLPVTIDASRKIEEKPAGSGRYYKVGTGWGDRNNKPFSRAELYADLTRRSSEPWLAWQGCVESRPGPFALDVTPPSDNNPDTLFVPMFGPAEYYNVDSRGNVISTVLNSWWQDDMSLAYSPRQSDLKKYYLRDSLDKIYRKGRSEGGGPNYSCTTLPLTPLTDVTTEQGMKTVQTAIKAMVPNGGTNVPEAMAWGWRTIVQGAPFTEARASTERGNDKVVIVLTDGANTYYKYDGLAGSGPDRAGNLSYYSTHGYTARITKKYSQSRLFQESGVSVSQNNTTYTKALNARFAKLCDNAKAANIIVMTVALDLNEANSTEKAQIDLLRSCSSNSRVRMEGGKPAKLFWNSTGGELSETFRQIGDELSNLRLVD</sequence>
<comment type="caution">
    <text evidence="3">The sequence shown here is derived from an EMBL/GenBank/DDBJ whole genome shotgun (WGS) entry which is preliminary data.</text>
</comment>
<dbReference type="InterPro" id="IPR036465">
    <property type="entry name" value="vWFA_dom_sf"/>
</dbReference>
<proteinExistence type="predicted"/>
<keyword evidence="1" id="KW-0472">Membrane</keyword>
<name>C4WMH4_9HYPH</name>
<feature type="transmembrane region" description="Helical" evidence="1">
    <location>
        <begin position="45"/>
        <end position="64"/>
    </location>
</feature>
<dbReference type="SUPFAM" id="SSF53300">
    <property type="entry name" value="vWA-like"/>
    <property type="match status" value="1"/>
</dbReference>
<dbReference type="HOGENOM" id="CLU_026005_0_0_5"/>
<keyword evidence="1" id="KW-0812">Transmembrane</keyword>
<accession>C4WMH4</accession>
<dbReference type="InterPro" id="IPR028087">
    <property type="entry name" value="Tad_N"/>
</dbReference>
<protein>
    <recommendedName>
        <fullName evidence="2">Putative Flp pilus-assembly TadG-like N-terminal domain-containing protein</fullName>
    </recommendedName>
</protein>
<evidence type="ECO:0000313" key="3">
    <source>
        <dbReference type="EMBL" id="EEQ93172.1"/>
    </source>
</evidence>
<dbReference type="Pfam" id="PF13400">
    <property type="entry name" value="Tad"/>
    <property type="match status" value="1"/>
</dbReference>
<reference evidence="3 4" key="1">
    <citation type="submission" date="2009-05" db="EMBL/GenBank/DDBJ databases">
        <authorList>
            <person name="Setubal J.C."/>
            <person name="Boyle S."/>
            <person name="Crasta O.R."/>
            <person name="Gillespie J.J."/>
            <person name="Kenyon R.W."/>
            <person name="Lu J."/>
            <person name="Mane S."/>
            <person name="Nagrani S."/>
            <person name="Shallom J.M."/>
            <person name="Shallom S."/>
            <person name="Shukla M."/>
            <person name="Snyder E.E."/>
            <person name="Sobral B.W."/>
            <person name="Wattam A.R."/>
            <person name="Will R."/>
            <person name="Williams K."/>
            <person name="Yoo H."/>
            <person name="Munk C."/>
            <person name="Tapia R."/>
            <person name="Green L."/>
            <person name="Rogers Y."/>
            <person name="Detter J.C."/>
            <person name="Bruce D."/>
            <person name="Brettin T.S."/>
            <person name="Tsolis R."/>
        </authorList>
    </citation>
    <scope>NUCLEOTIDE SEQUENCE [LARGE SCALE GENOMIC DNA]</scope>
    <source>
        <strain evidence="3 4">LMG 3301</strain>
    </source>
</reference>
<organism evidence="3 4">
    <name type="scientific">Brucella intermedia LMG 3301</name>
    <dbReference type="NCBI Taxonomy" id="641118"/>
    <lineage>
        <taxon>Bacteria</taxon>
        <taxon>Pseudomonadati</taxon>
        <taxon>Pseudomonadota</taxon>
        <taxon>Alphaproteobacteria</taxon>
        <taxon>Hyphomicrobiales</taxon>
        <taxon>Brucellaceae</taxon>
        <taxon>Brucella/Ochrobactrum group</taxon>
        <taxon>Brucella</taxon>
    </lineage>
</organism>
<dbReference type="EMBL" id="ACQA01000002">
    <property type="protein sequence ID" value="EEQ93172.1"/>
    <property type="molecule type" value="Genomic_DNA"/>
</dbReference>
<dbReference type="Proteomes" id="UP000004386">
    <property type="component" value="Unassembled WGS sequence"/>
</dbReference>
<keyword evidence="1" id="KW-1133">Transmembrane helix</keyword>
<dbReference type="Gene3D" id="3.40.50.410">
    <property type="entry name" value="von Willebrand factor, type A domain"/>
    <property type="match status" value="1"/>
</dbReference>
<evidence type="ECO:0000313" key="4">
    <source>
        <dbReference type="Proteomes" id="UP000004386"/>
    </source>
</evidence>
<evidence type="ECO:0000256" key="1">
    <source>
        <dbReference type="SAM" id="Phobius"/>
    </source>
</evidence>
<gene>
    <name evidence="3" type="ORF">OINT_2000308</name>
</gene>
<evidence type="ECO:0000259" key="2">
    <source>
        <dbReference type="Pfam" id="PF13400"/>
    </source>
</evidence>